<dbReference type="InterPro" id="IPR015947">
    <property type="entry name" value="PUA-like_sf"/>
</dbReference>
<gene>
    <name evidence="2" type="primary">LON</name>
    <name evidence="2" type="ORF">TSPGSL018_16553</name>
</gene>
<accession>A0A061QZS1</accession>
<reference evidence="2" key="1">
    <citation type="submission" date="2014-05" db="EMBL/GenBank/DDBJ databases">
        <title>The transcriptome of the halophilic microalga Tetraselmis sp. GSL018 isolated from the Great Salt Lake, Utah.</title>
        <authorList>
            <person name="Jinkerson R.E."/>
            <person name="D'Adamo S."/>
            <person name="Posewitz M.C."/>
        </authorList>
    </citation>
    <scope>NUCLEOTIDE SEQUENCE</scope>
    <source>
        <strain evidence="2">GSL018</strain>
    </source>
</reference>
<evidence type="ECO:0000259" key="1">
    <source>
        <dbReference type="PROSITE" id="PS51787"/>
    </source>
</evidence>
<sequence length="312" mass="34659">MKCVSRGSTVHRHLEGNPCATYPRRCIGSCMARRRIQTHTADSWLATHQQGKLLSTPIRERIVCPARRGQTVVSASSNTGTRVIPIFPLNVVAMPASTVYLNIFEARYRVLFSTLLAGSQDLEEGLVDHDSPFCGSREFGMCFVGQNGGVCSIGTLLRIEEHVRLDDGRLQIVNKGLERFKVVNVQQEKPVLICEVEFLEQTDEPASELEDLRAQVAELCRNNLKLSGRFEKSDVPASALDPPQLQTLGPHDLSFWVAFNFFPDVEAKQQLLETDSTVERLKKEQEVLQGNLNYLSAASAIRGAFKDDVGTS</sequence>
<name>A0A061QZS1_9CHLO</name>
<dbReference type="SUPFAM" id="SSF88697">
    <property type="entry name" value="PUA domain-like"/>
    <property type="match status" value="1"/>
</dbReference>
<dbReference type="EMBL" id="GBEZ01021554">
    <property type="protein sequence ID" value="JAC65203.1"/>
    <property type="molecule type" value="Transcribed_RNA"/>
</dbReference>
<dbReference type="Gene3D" id="2.30.130.40">
    <property type="entry name" value="LON domain-like"/>
    <property type="match status" value="1"/>
</dbReference>
<organism evidence="2">
    <name type="scientific">Tetraselmis sp. GSL018</name>
    <dbReference type="NCBI Taxonomy" id="582737"/>
    <lineage>
        <taxon>Eukaryota</taxon>
        <taxon>Viridiplantae</taxon>
        <taxon>Chlorophyta</taxon>
        <taxon>core chlorophytes</taxon>
        <taxon>Chlorodendrophyceae</taxon>
        <taxon>Chlorodendrales</taxon>
        <taxon>Chlorodendraceae</taxon>
        <taxon>Tetraselmis</taxon>
    </lineage>
</organism>
<dbReference type="InterPro" id="IPR046336">
    <property type="entry name" value="Lon_prtase_N_sf"/>
</dbReference>
<dbReference type="PANTHER" id="PTHR46732">
    <property type="entry name" value="ATP-DEPENDENT PROTEASE LA (LON) DOMAIN PROTEIN"/>
    <property type="match status" value="1"/>
</dbReference>
<keyword evidence="2" id="KW-0378">Hydrolase</keyword>
<feature type="domain" description="Lon N-terminal" evidence="1">
    <location>
        <begin position="81"/>
        <end position="292"/>
    </location>
</feature>
<proteinExistence type="predicted"/>
<keyword evidence="2" id="KW-0645">Protease</keyword>
<dbReference type="SMART" id="SM00464">
    <property type="entry name" value="LON"/>
    <property type="match status" value="1"/>
</dbReference>
<dbReference type="Pfam" id="PF02190">
    <property type="entry name" value="LON_substr_bdg"/>
    <property type="match status" value="1"/>
</dbReference>
<dbReference type="PANTHER" id="PTHR46732:SF8">
    <property type="entry name" value="ATP-DEPENDENT PROTEASE LA (LON) DOMAIN PROTEIN"/>
    <property type="match status" value="1"/>
</dbReference>
<evidence type="ECO:0000313" key="2">
    <source>
        <dbReference type="EMBL" id="JAC65203.1"/>
    </source>
</evidence>
<dbReference type="Gene3D" id="1.20.58.1480">
    <property type="match status" value="1"/>
</dbReference>
<dbReference type="AlphaFoldDB" id="A0A061QZS1"/>
<dbReference type="GO" id="GO:0008233">
    <property type="term" value="F:peptidase activity"/>
    <property type="evidence" value="ECO:0007669"/>
    <property type="project" value="UniProtKB-KW"/>
</dbReference>
<protein>
    <submittedName>
        <fullName evidence="2">ATP-dependent Lon protease</fullName>
    </submittedName>
</protein>
<dbReference type="PROSITE" id="PS51787">
    <property type="entry name" value="LON_N"/>
    <property type="match status" value="1"/>
</dbReference>
<dbReference type="GO" id="GO:0006508">
    <property type="term" value="P:proteolysis"/>
    <property type="evidence" value="ECO:0007669"/>
    <property type="project" value="UniProtKB-KW"/>
</dbReference>
<dbReference type="InterPro" id="IPR003111">
    <property type="entry name" value="Lon_prtase_N"/>
</dbReference>